<accession>A0A3P2A510</accession>
<gene>
    <name evidence="4" type="ORF">EII21_04520</name>
</gene>
<dbReference type="PANTHER" id="PTHR43116:SF3">
    <property type="entry name" value="CLASS I PEPTIDE CHAIN RELEASE FACTOR"/>
    <property type="match status" value="1"/>
</dbReference>
<feature type="region of interest" description="Disordered" evidence="2">
    <location>
        <begin position="171"/>
        <end position="196"/>
    </location>
</feature>
<comment type="caution">
    <text evidence="4">The sequence shown here is derived from an EMBL/GenBank/DDBJ whole genome shotgun (WGS) entry which is preliminary data.</text>
</comment>
<name>A0A3P2A510_9NEIS</name>
<dbReference type="InterPro" id="IPR000352">
    <property type="entry name" value="Pep_chain_release_fac_I"/>
</dbReference>
<dbReference type="Proteomes" id="UP000269923">
    <property type="component" value="Unassembled WGS sequence"/>
</dbReference>
<dbReference type="STRING" id="1121352.GCA_000620925_01673"/>
<dbReference type="InterPro" id="IPR045853">
    <property type="entry name" value="Pep_chain_release_fac_I_sf"/>
</dbReference>
<sequence>MNNVCLLISTAQGPAECRLFARFIANTVCREAAAQGLRCQILQSQSDQYGLRSALLQLTGTHAATAAAQWLGTWQWICPSPLRPQHPRKNWFVAVSLAAHSPEYADNTADDIRFRTCRARGNGGQHLNKTESAVRAVHLPSGLSVRVENRRSQHANKKQARLLLAEKLLHRQQQNQRHTEQQRHRQRHDLERGNAVRQYRGSGFYPIPIENEGKKK</sequence>
<evidence type="ECO:0000313" key="4">
    <source>
        <dbReference type="EMBL" id="RRD90547.1"/>
    </source>
</evidence>
<evidence type="ECO:0000313" key="5">
    <source>
        <dbReference type="Proteomes" id="UP000269923"/>
    </source>
</evidence>
<dbReference type="PANTHER" id="PTHR43116">
    <property type="entry name" value="PEPTIDE CHAIN RELEASE FACTOR 2"/>
    <property type="match status" value="1"/>
</dbReference>
<dbReference type="Gene3D" id="3.30.160.20">
    <property type="match status" value="1"/>
</dbReference>
<feature type="compositionally biased region" description="Basic and acidic residues" evidence="2">
    <location>
        <begin position="177"/>
        <end position="194"/>
    </location>
</feature>
<reference evidence="4 5" key="1">
    <citation type="submission" date="2018-11" db="EMBL/GenBank/DDBJ databases">
        <title>Genomes From Bacteria Associated with the Canine Oral Cavity: a Test Case for Automated Genome-Based Taxonomic Assignment.</title>
        <authorList>
            <person name="Coil D.A."/>
            <person name="Jospin G."/>
            <person name="Darling A.E."/>
            <person name="Wallis C."/>
            <person name="Davis I.J."/>
            <person name="Harris S."/>
            <person name="Eisen J.A."/>
            <person name="Holcombe L.J."/>
            <person name="O'Flynn C."/>
        </authorList>
    </citation>
    <scope>NUCLEOTIDE SEQUENCE [LARGE SCALE GENOMIC DNA]</scope>
    <source>
        <strain evidence="4 5">COT-280</strain>
    </source>
</reference>
<proteinExistence type="inferred from homology"/>
<evidence type="ECO:0000256" key="1">
    <source>
        <dbReference type="ARBA" id="ARBA00010835"/>
    </source>
</evidence>
<keyword evidence="5" id="KW-1185">Reference proteome</keyword>
<dbReference type="AlphaFoldDB" id="A0A3P2A510"/>
<evidence type="ECO:0000259" key="3">
    <source>
        <dbReference type="Pfam" id="PF00472"/>
    </source>
</evidence>
<dbReference type="EMBL" id="RQYC01000005">
    <property type="protein sequence ID" value="RRD90547.1"/>
    <property type="molecule type" value="Genomic_DNA"/>
</dbReference>
<dbReference type="GO" id="GO:0003747">
    <property type="term" value="F:translation release factor activity"/>
    <property type="evidence" value="ECO:0007669"/>
    <property type="project" value="InterPro"/>
</dbReference>
<comment type="similarity">
    <text evidence="1">Belongs to the prokaryotic/mitochondrial release factor family.</text>
</comment>
<dbReference type="RefSeq" id="WP_124794433.1">
    <property type="nucleotide sequence ID" value="NZ_RQYC01000005.1"/>
</dbReference>
<protein>
    <submittedName>
        <fullName evidence="4">Peptide chain release factor H</fullName>
    </submittedName>
</protein>
<dbReference type="NCBIfam" id="TIGR03072">
    <property type="entry name" value="release_prfH"/>
    <property type="match status" value="1"/>
</dbReference>
<feature type="domain" description="Prokaryotic-type class I peptide chain release factors" evidence="3">
    <location>
        <begin position="109"/>
        <end position="199"/>
    </location>
</feature>
<evidence type="ECO:0000256" key="2">
    <source>
        <dbReference type="SAM" id="MobiDB-lite"/>
    </source>
</evidence>
<dbReference type="InterPro" id="IPR017509">
    <property type="entry name" value="PrfH"/>
</dbReference>
<dbReference type="Gene3D" id="3.30.70.1660">
    <property type="match status" value="1"/>
</dbReference>
<dbReference type="OrthoDB" id="9815709at2"/>
<organism evidence="4 5">
    <name type="scientific">Conchiformibius steedae</name>
    <dbReference type="NCBI Taxonomy" id="153493"/>
    <lineage>
        <taxon>Bacteria</taxon>
        <taxon>Pseudomonadati</taxon>
        <taxon>Pseudomonadota</taxon>
        <taxon>Betaproteobacteria</taxon>
        <taxon>Neisseriales</taxon>
        <taxon>Neisseriaceae</taxon>
        <taxon>Conchiformibius</taxon>
    </lineage>
</organism>
<dbReference type="SUPFAM" id="SSF75620">
    <property type="entry name" value="Release factor"/>
    <property type="match status" value="1"/>
</dbReference>
<dbReference type="Pfam" id="PF00472">
    <property type="entry name" value="RF-1"/>
    <property type="match status" value="1"/>
</dbReference>